<dbReference type="PROSITE" id="PS51257">
    <property type="entry name" value="PROKAR_LIPOPROTEIN"/>
    <property type="match status" value="1"/>
</dbReference>
<keyword evidence="2" id="KW-1185">Reference proteome</keyword>
<dbReference type="GO" id="GO:0016787">
    <property type="term" value="F:hydrolase activity"/>
    <property type="evidence" value="ECO:0007669"/>
    <property type="project" value="UniProtKB-KW"/>
</dbReference>
<dbReference type="SUPFAM" id="SSF48208">
    <property type="entry name" value="Six-hairpin glycosidases"/>
    <property type="match status" value="1"/>
</dbReference>
<dbReference type="InterPro" id="IPR008928">
    <property type="entry name" value="6-hairpin_glycosidase_sf"/>
</dbReference>
<dbReference type="Proteomes" id="UP001596253">
    <property type="component" value="Unassembled WGS sequence"/>
</dbReference>
<dbReference type="RefSeq" id="WP_137639445.1">
    <property type="nucleotide sequence ID" value="NZ_BJDK01000006.1"/>
</dbReference>
<organism evidence="1 2">
    <name type="scientific">Lactiplantibacillus dongliensis</name>
    <dbReference type="NCBI Taxonomy" id="2559919"/>
    <lineage>
        <taxon>Bacteria</taxon>
        <taxon>Bacillati</taxon>
        <taxon>Bacillota</taxon>
        <taxon>Bacilli</taxon>
        <taxon>Lactobacillales</taxon>
        <taxon>Lactobacillaceae</taxon>
        <taxon>Lactiplantibacillus</taxon>
    </lineage>
</organism>
<reference evidence="2" key="1">
    <citation type="journal article" date="2019" name="Int. J. Syst. Evol. Microbiol.">
        <title>The Global Catalogue of Microorganisms (GCM) 10K type strain sequencing project: providing services to taxonomists for standard genome sequencing and annotation.</title>
        <authorList>
            <consortium name="The Broad Institute Genomics Platform"/>
            <consortium name="The Broad Institute Genome Sequencing Center for Infectious Disease"/>
            <person name="Wu L."/>
            <person name="Ma J."/>
        </authorList>
    </citation>
    <scope>NUCLEOTIDE SEQUENCE [LARGE SCALE GENOMIC DNA]</scope>
    <source>
        <strain evidence="2">CCM 8932</strain>
    </source>
</reference>
<accession>A0ABW1R730</accession>
<keyword evidence="1" id="KW-0378">Hydrolase</keyword>
<dbReference type="InterPro" id="IPR012341">
    <property type="entry name" value="6hp_glycosidase-like_sf"/>
</dbReference>
<evidence type="ECO:0000313" key="2">
    <source>
        <dbReference type="Proteomes" id="UP001596253"/>
    </source>
</evidence>
<protein>
    <submittedName>
        <fullName evidence="1">Glycosyl hydrolase family 8</fullName>
    </submittedName>
</protein>
<dbReference type="Gene3D" id="1.50.10.10">
    <property type="match status" value="1"/>
</dbReference>
<comment type="caution">
    <text evidence="1">The sequence shown here is derived from an EMBL/GenBank/DDBJ whole genome shotgun (WGS) entry which is preliminary data.</text>
</comment>
<proteinExistence type="predicted"/>
<name>A0ABW1R730_9LACO</name>
<sequence>MRWQWLTWLLVPVLFGLSGCQKQVTVKTPTQEPTAFATPSRLATTADHQHGQQVATFIRQGLLTKQGLYTNYVDTKQRTTGAATGHELLSESSGMWLQYLATTHQWAQFRTFYQATKKTFDDHGQFSYRYDPRTKKRYRVNATLDDLRLIRALLAYDQMHHRTTYRHEATQRYQTLVNTSLKQGHLVNYYDMQTKKATTTGSLAYFDLKTLHYFEQGSKKGRAAYQKQLTVVKSGYLGDVFPLYAASYQWTTSKYSSANLNTSEALETLLHLAEMGQLKATSRRWLSQRLVQHNLANGYTTTGTVSVKGESAGNYALAAMIFAAVHDQKNYQRAMQAVWRLQVTAKQSAIVGGIGDATTYQAYSYNNLTALNAAYK</sequence>
<dbReference type="EMBL" id="JBHSSD010000034">
    <property type="protein sequence ID" value="MFC6164511.1"/>
    <property type="molecule type" value="Genomic_DNA"/>
</dbReference>
<gene>
    <name evidence="1" type="ORF">ACFP3T_07505</name>
</gene>
<evidence type="ECO:0000313" key="1">
    <source>
        <dbReference type="EMBL" id="MFC6164511.1"/>
    </source>
</evidence>